<protein>
    <recommendedName>
        <fullName evidence="1">Lcl C-terminal domain-containing protein</fullName>
    </recommendedName>
</protein>
<dbReference type="PANTHER" id="PTHR35812:SF1">
    <property type="entry name" value="LIPOPROTEIN"/>
    <property type="match status" value="1"/>
</dbReference>
<proteinExistence type="predicted"/>
<evidence type="ECO:0000313" key="3">
    <source>
        <dbReference type="Proteomes" id="UP000568888"/>
    </source>
</evidence>
<dbReference type="Pfam" id="PF07603">
    <property type="entry name" value="Lcl_C"/>
    <property type="match status" value="1"/>
</dbReference>
<gene>
    <name evidence="2" type="ORF">GMPD_30150</name>
</gene>
<dbReference type="Proteomes" id="UP000568888">
    <property type="component" value="Unassembled WGS sequence"/>
</dbReference>
<dbReference type="PANTHER" id="PTHR35812">
    <property type="entry name" value="LIPOPROTEIN"/>
    <property type="match status" value="1"/>
</dbReference>
<evidence type="ECO:0000259" key="1">
    <source>
        <dbReference type="Pfam" id="PF07603"/>
    </source>
</evidence>
<feature type="domain" description="Lcl C-terminal" evidence="1">
    <location>
        <begin position="84"/>
        <end position="207"/>
    </location>
</feature>
<evidence type="ECO:0000313" key="2">
    <source>
        <dbReference type="EMBL" id="GFO65096.1"/>
    </source>
</evidence>
<comment type="caution">
    <text evidence="2">The sequence shown here is derived from an EMBL/GenBank/DDBJ whole genome shotgun (WGS) entry which is preliminary data.</text>
</comment>
<sequence>MLHKNSITDQVCKWWLSLAAAVLLLALPLLRDAGAGVVQLPKTGQKACYDSAGTEIPCAGTRQDGELQMGLAPPSPRFTDHNDGTVTDNLTGLIWLKQANCFAAKLWMDALTVAKDLHSGTCGLSDNSVSGDWRLPNILELESLVDLSNINPALPTGHPFNNVQNSGYWSSSTNAFHMLRARYVYMPDGAINGSDKATATHFVWPVRGGR</sequence>
<dbReference type="RefSeq" id="WP_183348833.1">
    <property type="nucleotide sequence ID" value="NZ_BLXY01000006.1"/>
</dbReference>
<reference evidence="3" key="1">
    <citation type="submission" date="2020-06" db="EMBL/GenBank/DDBJ databases">
        <title>Draft genomic sequecing of Geomonas sp. Red736.</title>
        <authorList>
            <person name="Itoh H."/>
            <person name="Xu Z.X."/>
            <person name="Ushijima N."/>
            <person name="Masuda Y."/>
            <person name="Shiratori Y."/>
            <person name="Senoo K."/>
        </authorList>
    </citation>
    <scope>NUCLEOTIDE SEQUENCE [LARGE SCALE GENOMIC DNA]</scope>
    <source>
        <strain evidence="3">Red736</strain>
    </source>
</reference>
<dbReference type="InterPro" id="IPR011460">
    <property type="entry name" value="Lcl_C"/>
</dbReference>
<accession>A0A6V8MXZ0</accession>
<dbReference type="EMBL" id="BLXY01000006">
    <property type="protein sequence ID" value="GFO65096.1"/>
    <property type="molecule type" value="Genomic_DNA"/>
</dbReference>
<name>A0A6V8MXZ0_9BACT</name>
<organism evidence="2 3">
    <name type="scientific">Geomonas paludis</name>
    <dbReference type="NCBI Taxonomy" id="2740185"/>
    <lineage>
        <taxon>Bacteria</taxon>
        <taxon>Pseudomonadati</taxon>
        <taxon>Thermodesulfobacteriota</taxon>
        <taxon>Desulfuromonadia</taxon>
        <taxon>Geobacterales</taxon>
        <taxon>Geobacteraceae</taxon>
        <taxon>Geomonas</taxon>
    </lineage>
</organism>
<dbReference type="AlphaFoldDB" id="A0A6V8MXZ0"/>